<keyword evidence="6 7" id="KW-0472">Membrane</keyword>
<keyword evidence="3" id="KW-1003">Cell membrane</keyword>
<evidence type="ECO:0000256" key="5">
    <source>
        <dbReference type="ARBA" id="ARBA00022989"/>
    </source>
</evidence>
<comment type="caution">
    <text evidence="9">The sequence shown here is derived from an EMBL/GenBank/DDBJ whole genome shotgun (WGS) entry which is preliminary data.</text>
</comment>
<dbReference type="PANTHER" id="PTHR32322">
    <property type="entry name" value="INNER MEMBRANE TRANSPORTER"/>
    <property type="match status" value="1"/>
</dbReference>
<feature type="transmembrane region" description="Helical" evidence="7">
    <location>
        <begin position="7"/>
        <end position="28"/>
    </location>
</feature>
<reference evidence="9 10" key="1">
    <citation type="submission" date="2021-03" db="EMBL/GenBank/DDBJ databases">
        <title>Genomic Encyclopedia of Type Strains, Phase IV (KMG-IV): sequencing the most valuable type-strain genomes for metagenomic binning, comparative biology and taxonomic classification.</title>
        <authorList>
            <person name="Goeker M."/>
        </authorList>
    </citation>
    <scope>NUCLEOTIDE SEQUENCE [LARGE SCALE GENOMIC DNA]</scope>
    <source>
        <strain evidence="9 10">DSM 25609</strain>
    </source>
</reference>
<accession>A0ABS4IHS1</accession>
<dbReference type="Pfam" id="PF00892">
    <property type="entry name" value="EamA"/>
    <property type="match status" value="2"/>
</dbReference>
<dbReference type="InterPro" id="IPR050638">
    <property type="entry name" value="AA-Vitamin_Transporters"/>
</dbReference>
<protein>
    <submittedName>
        <fullName evidence="9">Drug/metabolite transporter (DMT)-like permease</fullName>
    </submittedName>
</protein>
<evidence type="ECO:0000256" key="4">
    <source>
        <dbReference type="ARBA" id="ARBA00022692"/>
    </source>
</evidence>
<feature type="transmembrane region" description="Helical" evidence="7">
    <location>
        <begin position="122"/>
        <end position="141"/>
    </location>
</feature>
<evidence type="ECO:0000256" key="7">
    <source>
        <dbReference type="SAM" id="Phobius"/>
    </source>
</evidence>
<evidence type="ECO:0000256" key="6">
    <source>
        <dbReference type="ARBA" id="ARBA00023136"/>
    </source>
</evidence>
<evidence type="ECO:0000313" key="9">
    <source>
        <dbReference type="EMBL" id="MBP1970470.1"/>
    </source>
</evidence>
<keyword evidence="5 7" id="KW-1133">Transmembrane helix</keyword>
<dbReference type="EMBL" id="JAGGKX010000013">
    <property type="protein sequence ID" value="MBP1970470.1"/>
    <property type="molecule type" value="Genomic_DNA"/>
</dbReference>
<sequence>MKINKIYIIIILVMFTWGMNVSAVKVLVENFMPITITSFRIFVAGLTAILFLIIAGIVRLPKKSEWGYIIGGAFLSVVFHHIFLASGLTKTSATNTGLILGMGPLLTVIFSMIFLKKKPTFIQIIGFLFGGLGISFTVLAGSGGFHSINLGDVYILLSIISQALSFILIKRASETMDPRLLTGYMLLIGSFFLFIISLWREPGGLASITDASVSGSVWGAFFFSAVLATGVGHMVYNHAIGQVGPAETSIFLNLTTFFSIIGAAIFLNESIILAHVIGLILIVSGVILGSGGLEAFIIQRKQKNNRKKFLKEAE</sequence>
<feature type="transmembrane region" description="Helical" evidence="7">
    <location>
        <begin position="96"/>
        <end position="115"/>
    </location>
</feature>
<dbReference type="Proteomes" id="UP001519345">
    <property type="component" value="Unassembled WGS sequence"/>
</dbReference>
<feature type="transmembrane region" description="Helical" evidence="7">
    <location>
        <begin position="66"/>
        <end position="84"/>
    </location>
</feature>
<name>A0ABS4IHS1_9BACI</name>
<feature type="domain" description="EamA" evidence="8">
    <location>
        <begin position="150"/>
        <end position="288"/>
    </location>
</feature>
<feature type="transmembrane region" description="Helical" evidence="7">
    <location>
        <begin position="153"/>
        <end position="169"/>
    </location>
</feature>
<feature type="domain" description="EamA" evidence="8">
    <location>
        <begin position="5"/>
        <end position="138"/>
    </location>
</feature>
<evidence type="ECO:0000256" key="2">
    <source>
        <dbReference type="ARBA" id="ARBA00007362"/>
    </source>
</evidence>
<evidence type="ECO:0000313" key="10">
    <source>
        <dbReference type="Proteomes" id="UP001519345"/>
    </source>
</evidence>
<feature type="transmembrane region" description="Helical" evidence="7">
    <location>
        <begin position="219"/>
        <end position="236"/>
    </location>
</feature>
<dbReference type="RefSeq" id="WP_209463594.1">
    <property type="nucleotide sequence ID" value="NZ_CP110224.1"/>
</dbReference>
<evidence type="ECO:0000256" key="3">
    <source>
        <dbReference type="ARBA" id="ARBA00022475"/>
    </source>
</evidence>
<dbReference type="SUPFAM" id="SSF103481">
    <property type="entry name" value="Multidrug resistance efflux transporter EmrE"/>
    <property type="match status" value="2"/>
</dbReference>
<feature type="transmembrane region" description="Helical" evidence="7">
    <location>
        <begin position="181"/>
        <end position="199"/>
    </location>
</feature>
<organism evidence="9 10">
    <name type="scientific">Virgibacillus natechei</name>
    <dbReference type="NCBI Taxonomy" id="1216297"/>
    <lineage>
        <taxon>Bacteria</taxon>
        <taxon>Bacillati</taxon>
        <taxon>Bacillota</taxon>
        <taxon>Bacilli</taxon>
        <taxon>Bacillales</taxon>
        <taxon>Bacillaceae</taxon>
        <taxon>Virgibacillus</taxon>
    </lineage>
</organism>
<evidence type="ECO:0000256" key="1">
    <source>
        <dbReference type="ARBA" id="ARBA00004651"/>
    </source>
</evidence>
<gene>
    <name evidence="9" type="ORF">J2Z83_002591</name>
</gene>
<keyword evidence="4 7" id="KW-0812">Transmembrane</keyword>
<feature type="transmembrane region" description="Helical" evidence="7">
    <location>
        <begin position="272"/>
        <end position="298"/>
    </location>
</feature>
<evidence type="ECO:0000259" key="8">
    <source>
        <dbReference type="Pfam" id="PF00892"/>
    </source>
</evidence>
<dbReference type="InterPro" id="IPR037185">
    <property type="entry name" value="EmrE-like"/>
</dbReference>
<dbReference type="PANTHER" id="PTHR32322:SF18">
    <property type="entry name" value="S-ADENOSYLMETHIONINE_S-ADENOSYLHOMOCYSTEINE TRANSPORTER"/>
    <property type="match status" value="1"/>
</dbReference>
<comment type="subcellular location">
    <subcellularLocation>
        <location evidence="1">Cell membrane</location>
        <topology evidence="1">Multi-pass membrane protein</topology>
    </subcellularLocation>
</comment>
<feature type="transmembrane region" description="Helical" evidence="7">
    <location>
        <begin position="248"/>
        <end position="266"/>
    </location>
</feature>
<comment type="similarity">
    <text evidence="2">Belongs to the EamA transporter family.</text>
</comment>
<feature type="transmembrane region" description="Helical" evidence="7">
    <location>
        <begin position="34"/>
        <end position="54"/>
    </location>
</feature>
<proteinExistence type="inferred from homology"/>
<dbReference type="InterPro" id="IPR000620">
    <property type="entry name" value="EamA_dom"/>
</dbReference>
<keyword evidence="10" id="KW-1185">Reference proteome</keyword>